<proteinExistence type="predicted"/>
<evidence type="ECO:0000313" key="1">
    <source>
        <dbReference type="EMBL" id="AAK25391.1"/>
    </source>
</evidence>
<dbReference type="Proteomes" id="UP000001816">
    <property type="component" value="Chromosome"/>
</dbReference>
<sequence length="145" mass="16134">MSCIVLGDERVAHGFGTRPKVYRGIVGDGSFNNKSAALKSIARNCAPRVELAIPRGGTTSFPGSVVVEMFNHVTDSLQVVEAIRLEAAIKFEYQRLGVRLYDINFRQGQYRGSIQPKPNDEVLPKVFRLESCFIAFEKLLQGAMR</sequence>
<dbReference type="BioCyc" id="CAULO:CC3429-MONOMER"/>
<evidence type="ECO:0000313" key="2">
    <source>
        <dbReference type="Proteomes" id="UP000001816"/>
    </source>
</evidence>
<accession>Q9A2X7</accession>
<dbReference type="HOGENOM" id="CLU_1783400_0_0_5"/>
<dbReference type="EMBL" id="AE005673">
    <property type="protein sequence ID" value="AAK25391.1"/>
    <property type="molecule type" value="Genomic_DNA"/>
</dbReference>
<keyword evidence="2" id="KW-1185">Reference proteome</keyword>
<dbReference type="EnsemblBacteria" id="AAK25391">
    <property type="protein sequence ID" value="AAK25391"/>
    <property type="gene ID" value="CC_3429"/>
</dbReference>
<dbReference type="AlphaFoldDB" id="Q9A2X7"/>
<protein>
    <submittedName>
        <fullName evidence="1">Uncharacterized protein</fullName>
    </submittedName>
</protein>
<dbReference type="KEGG" id="ccr:CC_3429"/>
<name>Q9A2X7_CAUVC</name>
<dbReference type="PIR" id="C87674">
    <property type="entry name" value="C87674"/>
</dbReference>
<gene>
    <name evidence="1" type="ordered locus">CC_3429</name>
</gene>
<organism evidence="1 2">
    <name type="scientific">Caulobacter vibrioides (strain ATCC 19089 / CIP 103742 / CB 15)</name>
    <name type="common">Caulobacter crescentus</name>
    <dbReference type="NCBI Taxonomy" id="190650"/>
    <lineage>
        <taxon>Bacteria</taxon>
        <taxon>Pseudomonadati</taxon>
        <taxon>Pseudomonadota</taxon>
        <taxon>Alphaproteobacteria</taxon>
        <taxon>Caulobacterales</taxon>
        <taxon>Caulobacteraceae</taxon>
        <taxon>Caulobacter</taxon>
    </lineage>
</organism>
<reference evidence="1 2" key="1">
    <citation type="journal article" date="2001" name="Proc. Natl. Acad. Sci. U.S.A.">
        <title>Complete genome sequence of Caulobacter crescentus.</title>
        <authorList>
            <person name="Nierman W.C."/>
            <person name="Feldblyum T.V."/>
            <person name="Laub M.T."/>
            <person name="Paulsen I.T."/>
            <person name="Nelson K.E."/>
            <person name="Eisen J.A."/>
            <person name="Heidelberg J.F."/>
            <person name="Alley M.R."/>
            <person name="Ohta N."/>
            <person name="Maddock J.R."/>
            <person name="Potocka I."/>
            <person name="Nelson W.C."/>
            <person name="Newton A."/>
            <person name="Stephens C."/>
            <person name="Phadke N.D."/>
            <person name="Ely B."/>
            <person name="DeBoy R.T."/>
            <person name="Dodson R.J."/>
            <person name="Durkin A.S."/>
            <person name="Gwinn M.L."/>
            <person name="Haft D.H."/>
            <person name="Kolonay J.F."/>
            <person name="Smit J."/>
            <person name="Craven M.B."/>
            <person name="Khouri H."/>
            <person name="Shetty J."/>
            <person name="Berry K."/>
            <person name="Utterback T."/>
            <person name="Tran K."/>
            <person name="Wolf A."/>
            <person name="Vamathevan J."/>
            <person name="Ermolaeva M."/>
            <person name="White O."/>
            <person name="Salzberg S.L."/>
            <person name="Venter J.C."/>
            <person name="Shapiro L."/>
            <person name="Fraser C.M."/>
        </authorList>
    </citation>
    <scope>NUCLEOTIDE SEQUENCE [LARGE SCALE GENOMIC DNA]</scope>
    <source>
        <strain evidence="2">ATCC 19089 / CB15</strain>
    </source>
</reference>